<accession>A0A2C6KF25</accession>
<dbReference type="OrthoDB" id="9973183at2759"/>
<keyword evidence="4" id="KW-0067">ATP-binding</keyword>
<name>A0A2C6KF25_9APIC</name>
<evidence type="ECO:0000256" key="4">
    <source>
        <dbReference type="RuleBase" id="RU362109"/>
    </source>
</evidence>
<protein>
    <submittedName>
        <fullName evidence="6">Ubiquitin-conjugating enzyme</fullName>
    </submittedName>
</protein>
<evidence type="ECO:0000259" key="5">
    <source>
        <dbReference type="PROSITE" id="PS50127"/>
    </source>
</evidence>
<dbReference type="VEuPathDB" id="ToxoDB:CSUI_010050"/>
<dbReference type="SUPFAM" id="SSF54495">
    <property type="entry name" value="UBC-like"/>
    <property type="match status" value="1"/>
</dbReference>
<dbReference type="SMART" id="SM00212">
    <property type="entry name" value="UBCc"/>
    <property type="match status" value="1"/>
</dbReference>
<dbReference type="GO" id="GO:0005524">
    <property type="term" value="F:ATP binding"/>
    <property type="evidence" value="ECO:0007669"/>
    <property type="project" value="UniProtKB-UniRule"/>
</dbReference>
<keyword evidence="1" id="KW-0808">Transferase</keyword>
<dbReference type="EMBL" id="MIGC01006588">
    <property type="protein sequence ID" value="PHJ16137.1"/>
    <property type="molecule type" value="Genomic_DNA"/>
</dbReference>
<dbReference type="Proteomes" id="UP000221165">
    <property type="component" value="Unassembled WGS sequence"/>
</dbReference>
<keyword evidence="4" id="KW-0547">Nucleotide-binding</keyword>
<dbReference type="InterPro" id="IPR000608">
    <property type="entry name" value="UBC"/>
</dbReference>
<gene>
    <name evidence="6" type="ORF">CSUI_010050</name>
</gene>
<dbReference type="PROSITE" id="PS00183">
    <property type="entry name" value="UBC_1"/>
    <property type="match status" value="1"/>
</dbReference>
<dbReference type="RefSeq" id="XP_067917867.1">
    <property type="nucleotide sequence ID" value="XM_068070157.1"/>
</dbReference>
<dbReference type="CDD" id="cd23812">
    <property type="entry name" value="UBCc_ScPEX4-like"/>
    <property type="match status" value="1"/>
</dbReference>
<evidence type="ECO:0000256" key="3">
    <source>
        <dbReference type="PROSITE-ProRule" id="PRU10133"/>
    </source>
</evidence>
<dbReference type="PROSITE" id="PS50127">
    <property type="entry name" value="UBC_2"/>
    <property type="match status" value="1"/>
</dbReference>
<dbReference type="Pfam" id="PF00179">
    <property type="entry name" value="UQ_con"/>
    <property type="match status" value="1"/>
</dbReference>
<evidence type="ECO:0000313" key="7">
    <source>
        <dbReference type="Proteomes" id="UP000221165"/>
    </source>
</evidence>
<feature type="active site" description="Glycyl thioester intermediate" evidence="3">
    <location>
        <position position="87"/>
    </location>
</feature>
<dbReference type="GeneID" id="94433368"/>
<reference evidence="6 7" key="1">
    <citation type="journal article" date="2017" name="Int. J. Parasitol.">
        <title>The genome of the protozoan parasite Cystoisospora suis and a reverse vaccinology approach to identify vaccine candidates.</title>
        <authorList>
            <person name="Palmieri N."/>
            <person name="Shrestha A."/>
            <person name="Ruttkowski B."/>
            <person name="Beck T."/>
            <person name="Vogl C."/>
            <person name="Tomley F."/>
            <person name="Blake D.P."/>
            <person name="Joachim A."/>
        </authorList>
    </citation>
    <scope>NUCLEOTIDE SEQUENCE [LARGE SCALE GENOMIC DNA]</scope>
    <source>
        <strain evidence="6 7">Wien I</strain>
    </source>
</reference>
<feature type="domain" description="UBC core" evidence="5">
    <location>
        <begin position="2"/>
        <end position="151"/>
    </location>
</feature>
<evidence type="ECO:0000313" key="6">
    <source>
        <dbReference type="EMBL" id="PHJ16137.1"/>
    </source>
</evidence>
<organism evidence="6 7">
    <name type="scientific">Cystoisospora suis</name>
    <dbReference type="NCBI Taxonomy" id="483139"/>
    <lineage>
        <taxon>Eukaryota</taxon>
        <taxon>Sar</taxon>
        <taxon>Alveolata</taxon>
        <taxon>Apicomplexa</taxon>
        <taxon>Conoidasida</taxon>
        <taxon>Coccidia</taxon>
        <taxon>Eucoccidiorida</taxon>
        <taxon>Eimeriorina</taxon>
        <taxon>Sarcocystidae</taxon>
        <taxon>Cystoisospora</taxon>
    </lineage>
</organism>
<evidence type="ECO:0000256" key="2">
    <source>
        <dbReference type="ARBA" id="ARBA00022786"/>
    </source>
</evidence>
<sequence length="163" mass="18152">MSARNRLLIEVREAQRLNDPQVQLFANQENLFEWTAVVAGPAESPYQKGKWKLRLTCSQTYPLTPPTVTFLTKCFHPNVDFRTGAVCLNILREGSWTPAWNLHFVCLAICALLDQPNADSPLNCDAGNLIRSGDLRGFKSMARMYTTEYASGELSPPSEADSG</sequence>
<dbReference type="GO" id="GO:0016740">
    <property type="term" value="F:transferase activity"/>
    <property type="evidence" value="ECO:0007669"/>
    <property type="project" value="UniProtKB-KW"/>
</dbReference>
<proteinExistence type="inferred from homology"/>
<dbReference type="InterPro" id="IPR016135">
    <property type="entry name" value="UBQ-conjugating_enzyme/RWD"/>
</dbReference>
<evidence type="ECO:0000256" key="1">
    <source>
        <dbReference type="ARBA" id="ARBA00022679"/>
    </source>
</evidence>
<keyword evidence="2 4" id="KW-0833">Ubl conjugation pathway</keyword>
<dbReference type="PANTHER" id="PTHR24067">
    <property type="entry name" value="UBIQUITIN-CONJUGATING ENZYME E2"/>
    <property type="match status" value="1"/>
</dbReference>
<dbReference type="AlphaFoldDB" id="A0A2C6KF25"/>
<dbReference type="InterPro" id="IPR023313">
    <property type="entry name" value="UBQ-conjugating_AS"/>
</dbReference>
<dbReference type="InterPro" id="IPR050113">
    <property type="entry name" value="Ub_conjugating_enzyme"/>
</dbReference>
<keyword evidence="7" id="KW-1185">Reference proteome</keyword>
<comment type="caution">
    <text evidence="6">The sequence shown here is derived from an EMBL/GenBank/DDBJ whole genome shotgun (WGS) entry which is preliminary data.</text>
</comment>
<dbReference type="Gene3D" id="3.10.110.10">
    <property type="entry name" value="Ubiquitin Conjugating Enzyme"/>
    <property type="match status" value="1"/>
</dbReference>
<comment type="similarity">
    <text evidence="4">Belongs to the ubiquitin-conjugating enzyme family.</text>
</comment>